<evidence type="ECO:0000313" key="2">
    <source>
        <dbReference type="Proteomes" id="UP001186974"/>
    </source>
</evidence>
<dbReference type="Proteomes" id="UP001186974">
    <property type="component" value="Unassembled WGS sequence"/>
</dbReference>
<comment type="caution">
    <text evidence="1">The sequence shown here is derived from an EMBL/GenBank/DDBJ whole genome shotgun (WGS) entry which is preliminary data.</text>
</comment>
<protein>
    <submittedName>
        <fullName evidence="1">Uncharacterized protein</fullName>
    </submittedName>
</protein>
<sequence length="213" mass="22139">MSATLPDSSIGAQGIIMTSDIIFATVPLGLGIASSHRIGKSLGAGSASTARFQSRIPYLVALIVGAIECVILLSARNVYGRIFTDDEDVVSVTAKVLPLLAVFQCLDISNGGAAGVLRGAGKTHLAGGSNIIGYYGVGLVLAWAFCFKAKLGLFGLWAGLITGSGSLLLMQTGWVFTIKWDREAGRVLAEAAERAKLKGSDETAPLLQDRPAS</sequence>
<reference evidence="1" key="1">
    <citation type="submission" date="2024-09" db="EMBL/GenBank/DDBJ databases">
        <title>Black Yeasts Isolated from many extreme environments.</title>
        <authorList>
            <person name="Coleine C."/>
            <person name="Stajich J.E."/>
            <person name="Selbmann L."/>
        </authorList>
    </citation>
    <scope>NUCLEOTIDE SEQUENCE</scope>
    <source>
        <strain evidence="1">CCFEE 5737</strain>
    </source>
</reference>
<name>A0ACC3CU06_9PEZI</name>
<proteinExistence type="predicted"/>
<evidence type="ECO:0000313" key="1">
    <source>
        <dbReference type="EMBL" id="KAK3044516.1"/>
    </source>
</evidence>
<keyword evidence="2" id="KW-1185">Reference proteome</keyword>
<gene>
    <name evidence="1" type="ORF">LTS18_001093</name>
</gene>
<accession>A0ACC3CU06</accession>
<organism evidence="1 2">
    <name type="scientific">Coniosporium uncinatum</name>
    <dbReference type="NCBI Taxonomy" id="93489"/>
    <lineage>
        <taxon>Eukaryota</taxon>
        <taxon>Fungi</taxon>
        <taxon>Dikarya</taxon>
        <taxon>Ascomycota</taxon>
        <taxon>Pezizomycotina</taxon>
        <taxon>Dothideomycetes</taxon>
        <taxon>Dothideomycetes incertae sedis</taxon>
        <taxon>Coniosporium</taxon>
    </lineage>
</organism>
<dbReference type="EMBL" id="JAWDJW010011836">
    <property type="protein sequence ID" value="KAK3044516.1"/>
    <property type="molecule type" value="Genomic_DNA"/>
</dbReference>